<dbReference type="InterPro" id="IPR007213">
    <property type="entry name" value="Ppm1/Ppm2/Tcmp"/>
</dbReference>
<dbReference type="PIRSF" id="PIRSF028177">
    <property type="entry name" value="Polyketide_synth_Omtfrase_TcmP"/>
    <property type="match status" value="1"/>
</dbReference>
<dbReference type="GO" id="GO:0008168">
    <property type="term" value="F:methyltransferase activity"/>
    <property type="evidence" value="ECO:0007669"/>
    <property type="project" value="UniProtKB-KW"/>
</dbReference>
<keyword evidence="2 3" id="KW-0808">Transferase</keyword>
<dbReference type="Pfam" id="PF04072">
    <property type="entry name" value="LCM"/>
    <property type="match status" value="1"/>
</dbReference>
<dbReference type="AlphaFoldDB" id="A0A6L5WIE2"/>
<name>A0A6L5WIE2_9BACT</name>
<protein>
    <submittedName>
        <fullName evidence="3">Class I SAM-dependent methyltransferase</fullName>
    </submittedName>
</protein>
<dbReference type="InterPro" id="IPR016874">
    <property type="entry name" value="TcmP-like"/>
</dbReference>
<evidence type="ECO:0000256" key="2">
    <source>
        <dbReference type="ARBA" id="ARBA00022679"/>
    </source>
</evidence>
<reference evidence="3 4" key="2">
    <citation type="submission" date="2020-03" db="EMBL/GenBank/DDBJ databases">
        <title>Campylobacter portucalensis sp. nov., a new species of Campylobacter isolated from the reproductive tract of bulls.</title>
        <authorList>
            <person name="Silva M.F."/>
            <person name="Pereira G."/>
            <person name="Carneiro C."/>
            <person name="Hemphill A."/>
            <person name="Mateus L."/>
            <person name="Lopes-Da-Costa L."/>
            <person name="Silva E."/>
        </authorList>
    </citation>
    <scope>NUCLEOTIDE SEQUENCE [LARGE SCALE GENOMIC DNA]</scope>
    <source>
        <strain evidence="3 4">FMV-PI01</strain>
    </source>
</reference>
<reference evidence="3 4" key="1">
    <citation type="submission" date="2019-09" db="EMBL/GenBank/DDBJ databases">
        <authorList>
            <person name="Silva M."/>
            <person name="Pereira G."/>
            <person name="Lopes-Da-Costa L."/>
            <person name="Silva E."/>
        </authorList>
    </citation>
    <scope>NUCLEOTIDE SEQUENCE [LARGE SCALE GENOMIC DNA]</scope>
    <source>
        <strain evidence="3 4">FMV-PI01</strain>
    </source>
</reference>
<gene>
    <name evidence="3" type="ORF">F1B92_06500</name>
</gene>
<accession>A0A6L5WIE2</accession>
<evidence type="ECO:0000256" key="1">
    <source>
        <dbReference type="ARBA" id="ARBA00022603"/>
    </source>
</evidence>
<dbReference type="RefSeq" id="WP_154571079.1">
    <property type="nucleotide sequence ID" value="NZ_VWSJ01000025.1"/>
</dbReference>
<keyword evidence="4" id="KW-1185">Reference proteome</keyword>
<proteinExistence type="predicted"/>
<dbReference type="PANTHER" id="PTHR43619">
    <property type="entry name" value="S-ADENOSYL-L-METHIONINE-DEPENDENT METHYLTRANSFERASE YKTD-RELATED"/>
    <property type="match status" value="1"/>
</dbReference>
<dbReference type="GO" id="GO:0032259">
    <property type="term" value="P:methylation"/>
    <property type="evidence" value="ECO:0007669"/>
    <property type="project" value="UniProtKB-KW"/>
</dbReference>
<organism evidence="3 4">
    <name type="scientific">Campylobacter portucalensis</name>
    <dbReference type="NCBI Taxonomy" id="2608384"/>
    <lineage>
        <taxon>Bacteria</taxon>
        <taxon>Pseudomonadati</taxon>
        <taxon>Campylobacterota</taxon>
        <taxon>Epsilonproteobacteria</taxon>
        <taxon>Campylobacterales</taxon>
        <taxon>Campylobacteraceae</taxon>
        <taxon>Campylobacter</taxon>
    </lineage>
</organism>
<dbReference type="EMBL" id="VWSJ01000025">
    <property type="protein sequence ID" value="MSN96814.1"/>
    <property type="molecule type" value="Genomic_DNA"/>
</dbReference>
<sequence length="276" mass="32583">MQTSKNKEKISFNNTVSETLLINLYFRAKENELKNPILKDEFSGEVVKKIDYDFSKFDKSKLSRVGTIIRAKFFDDELLKLNNENLVIVQVGAGLDTRPLRLENSFKNAYFYDLDLPDVINLRDNLIPKAKNNFYLSTSMLETAWMDELKSKHENAKFIFILEGVSMYFCQDDLKEFFINLASRFNGLIMADFMNKFAAYKFDNKHHDAMKHIKNAKFKFGIDDESEILAWDERIQFVKKGVMFDMHRKRWGLLGNIVRLFKRVRYSCVMYVFKIN</sequence>
<keyword evidence="1 3" id="KW-0489">Methyltransferase</keyword>
<dbReference type="SUPFAM" id="SSF53335">
    <property type="entry name" value="S-adenosyl-L-methionine-dependent methyltransferases"/>
    <property type="match status" value="1"/>
</dbReference>
<dbReference type="Proteomes" id="UP000476338">
    <property type="component" value="Unassembled WGS sequence"/>
</dbReference>
<dbReference type="Gene3D" id="3.40.50.150">
    <property type="entry name" value="Vaccinia Virus protein VP39"/>
    <property type="match status" value="1"/>
</dbReference>
<evidence type="ECO:0000313" key="3">
    <source>
        <dbReference type="EMBL" id="MSN96814.1"/>
    </source>
</evidence>
<evidence type="ECO:0000313" key="4">
    <source>
        <dbReference type="Proteomes" id="UP000476338"/>
    </source>
</evidence>
<dbReference type="PANTHER" id="PTHR43619:SF2">
    <property type="entry name" value="S-ADENOSYL-L-METHIONINE-DEPENDENT METHYLTRANSFERASES SUPERFAMILY PROTEIN"/>
    <property type="match status" value="1"/>
</dbReference>
<comment type="caution">
    <text evidence="3">The sequence shown here is derived from an EMBL/GenBank/DDBJ whole genome shotgun (WGS) entry which is preliminary data.</text>
</comment>
<dbReference type="InterPro" id="IPR029063">
    <property type="entry name" value="SAM-dependent_MTases_sf"/>
</dbReference>